<comment type="caution">
    <text evidence="2">The sequence shown here is derived from an EMBL/GenBank/DDBJ whole genome shotgun (WGS) entry which is preliminary data.</text>
</comment>
<feature type="compositionally biased region" description="Low complexity" evidence="1">
    <location>
        <begin position="15"/>
        <end position="26"/>
    </location>
</feature>
<feature type="region of interest" description="Disordered" evidence="1">
    <location>
        <begin position="1"/>
        <end position="65"/>
    </location>
</feature>
<reference evidence="2 3" key="1">
    <citation type="submission" date="2014-03" db="EMBL/GenBank/DDBJ databases">
        <title>The draft genome sequence of Thalassospira alkalitolerans JCM 18968.</title>
        <authorList>
            <person name="Lai Q."/>
            <person name="Shao Z."/>
        </authorList>
    </citation>
    <scope>NUCLEOTIDE SEQUENCE [LARGE SCALE GENOMIC DNA]</scope>
    <source>
        <strain evidence="2 3">JCM 18968</strain>
    </source>
</reference>
<feature type="compositionally biased region" description="Pro residues" evidence="1">
    <location>
        <begin position="27"/>
        <end position="45"/>
    </location>
</feature>
<proteinExistence type="predicted"/>
<protein>
    <submittedName>
        <fullName evidence="2">Uncharacterized protein</fullName>
    </submittedName>
</protein>
<gene>
    <name evidence="2" type="ORF">TALK_21505</name>
</gene>
<accession>A0A1Y2L5J0</accession>
<keyword evidence="3" id="KW-1185">Reference proteome</keyword>
<sequence length="65" mass="6717">MSSPSLPPSDEGAPKRLSLLPASLSPGSPPTPPPELAPEAPPVPSRSPKETPPLMFERRTVPAAP</sequence>
<dbReference type="EMBL" id="JFKB01000034">
    <property type="protein sequence ID" value="OSQ42529.1"/>
    <property type="molecule type" value="Genomic_DNA"/>
</dbReference>
<organism evidence="2 3">
    <name type="scientific">Thalassospira alkalitolerans</name>
    <dbReference type="NCBI Taxonomy" id="1293890"/>
    <lineage>
        <taxon>Bacteria</taxon>
        <taxon>Pseudomonadati</taxon>
        <taxon>Pseudomonadota</taxon>
        <taxon>Alphaproteobacteria</taxon>
        <taxon>Rhodospirillales</taxon>
        <taxon>Thalassospiraceae</taxon>
        <taxon>Thalassospira</taxon>
    </lineage>
</organism>
<dbReference type="AlphaFoldDB" id="A0A1Y2L5J0"/>
<dbReference type="Proteomes" id="UP000193396">
    <property type="component" value="Unassembled WGS sequence"/>
</dbReference>
<evidence type="ECO:0000313" key="3">
    <source>
        <dbReference type="Proteomes" id="UP000193396"/>
    </source>
</evidence>
<name>A0A1Y2L5J0_9PROT</name>
<evidence type="ECO:0000256" key="1">
    <source>
        <dbReference type="SAM" id="MobiDB-lite"/>
    </source>
</evidence>
<feature type="compositionally biased region" description="Basic and acidic residues" evidence="1">
    <location>
        <begin position="56"/>
        <end position="65"/>
    </location>
</feature>
<evidence type="ECO:0000313" key="2">
    <source>
        <dbReference type="EMBL" id="OSQ42529.1"/>
    </source>
</evidence>